<dbReference type="Pfam" id="PF01694">
    <property type="entry name" value="Rhomboid"/>
    <property type="match status" value="1"/>
</dbReference>
<keyword evidence="4 5" id="KW-0472">Membrane</keyword>
<organism evidence="7 8">
    <name type="scientific">Haladaptatus pallidirubidus</name>
    <dbReference type="NCBI Taxonomy" id="1008152"/>
    <lineage>
        <taxon>Archaea</taxon>
        <taxon>Methanobacteriati</taxon>
        <taxon>Methanobacteriota</taxon>
        <taxon>Stenosarchaea group</taxon>
        <taxon>Halobacteria</taxon>
        <taxon>Halobacteriales</taxon>
        <taxon>Haladaptataceae</taxon>
        <taxon>Haladaptatus</taxon>
    </lineage>
</organism>
<protein>
    <recommendedName>
        <fullName evidence="6">Peptidase S54 rhomboid domain-containing protein</fullName>
    </recommendedName>
</protein>
<dbReference type="GO" id="GO:0004252">
    <property type="term" value="F:serine-type endopeptidase activity"/>
    <property type="evidence" value="ECO:0007669"/>
    <property type="project" value="InterPro"/>
</dbReference>
<evidence type="ECO:0000313" key="8">
    <source>
        <dbReference type="Proteomes" id="UP001501729"/>
    </source>
</evidence>
<keyword evidence="2 5" id="KW-0812">Transmembrane</keyword>
<proteinExistence type="predicted"/>
<evidence type="ECO:0000259" key="6">
    <source>
        <dbReference type="Pfam" id="PF01694"/>
    </source>
</evidence>
<keyword evidence="8" id="KW-1185">Reference proteome</keyword>
<dbReference type="Gene3D" id="1.20.1540.10">
    <property type="entry name" value="Rhomboid-like"/>
    <property type="match status" value="1"/>
</dbReference>
<reference evidence="7 8" key="1">
    <citation type="journal article" date="2019" name="Int. J. Syst. Evol. Microbiol.">
        <title>The Global Catalogue of Microorganisms (GCM) 10K type strain sequencing project: providing services to taxonomists for standard genome sequencing and annotation.</title>
        <authorList>
            <consortium name="The Broad Institute Genomics Platform"/>
            <consortium name="The Broad Institute Genome Sequencing Center for Infectious Disease"/>
            <person name="Wu L."/>
            <person name="Ma J."/>
        </authorList>
    </citation>
    <scope>NUCLEOTIDE SEQUENCE [LARGE SCALE GENOMIC DNA]</scope>
    <source>
        <strain evidence="7 8">JCM 17504</strain>
    </source>
</reference>
<dbReference type="AlphaFoldDB" id="A0AAV3UMM9"/>
<feature type="transmembrane region" description="Helical" evidence="5">
    <location>
        <begin position="117"/>
        <end position="134"/>
    </location>
</feature>
<evidence type="ECO:0000313" key="7">
    <source>
        <dbReference type="EMBL" id="GAA5057646.1"/>
    </source>
</evidence>
<feature type="transmembrane region" description="Helical" evidence="5">
    <location>
        <begin position="92"/>
        <end position="111"/>
    </location>
</feature>
<evidence type="ECO:0000256" key="5">
    <source>
        <dbReference type="SAM" id="Phobius"/>
    </source>
</evidence>
<comment type="subcellular location">
    <subcellularLocation>
        <location evidence="1">Membrane</location>
        <topology evidence="1">Multi-pass membrane protein</topology>
    </subcellularLocation>
</comment>
<name>A0AAV3UMM9_9EURY</name>
<gene>
    <name evidence="7" type="ORF">GCM10025751_39810</name>
</gene>
<dbReference type="PANTHER" id="PTHR43066">
    <property type="entry name" value="RHOMBOID-RELATED PROTEIN"/>
    <property type="match status" value="1"/>
</dbReference>
<evidence type="ECO:0000256" key="2">
    <source>
        <dbReference type="ARBA" id="ARBA00022692"/>
    </source>
</evidence>
<feature type="transmembrane region" description="Helical" evidence="5">
    <location>
        <begin position="60"/>
        <end position="80"/>
    </location>
</feature>
<accession>A0AAV3UMM9</accession>
<evidence type="ECO:0000256" key="1">
    <source>
        <dbReference type="ARBA" id="ARBA00004141"/>
    </source>
</evidence>
<evidence type="ECO:0000256" key="4">
    <source>
        <dbReference type="ARBA" id="ARBA00023136"/>
    </source>
</evidence>
<evidence type="ECO:0000256" key="3">
    <source>
        <dbReference type="ARBA" id="ARBA00022989"/>
    </source>
</evidence>
<dbReference type="Proteomes" id="UP001501729">
    <property type="component" value="Unassembled WGS sequence"/>
</dbReference>
<dbReference type="InterPro" id="IPR035952">
    <property type="entry name" value="Rhomboid-like_sf"/>
</dbReference>
<dbReference type="EMBL" id="BAABKX010000015">
    <property type="protein sequence ID" value="GAA5057646.1"/>
    <property type="molecule type" value="Genomic_DNA"/>
</dbReference>
<keyword evidence="3 5" id="KW-1133">Transmembrane helix</keyword>
<feature type="transmembrane region" description="Helical" evidence="5">
    <location>
        <begin position="154"/>
        <end position="177"/>
    </location>
</feature>
<sequence length="208" mass="22198">MYDMRLSRSPTMQTLVVFCVVFALQSVIRFISPALMVNLFALAPPVAVRPWTLPLSVYAHANLGHLLSNAVALLFAGLLIERVTTRFRFHAYFLTVGIVAGMAQIWVGGLFSVNTPAVLGASGAVFGLFGYLIAGNPVTDAVLGRLHLSHRAQIAVVFVLAMLATLMTASPGVALIAHFTGFAVGLVAGRLHILRAETQATSNDRAVQ</sequence>
<comment type="caution">
    <text evidence="7">The sequence shown here is derived from an EMBL/GenBank/DDBJ whole genome shotgun (WGS) entry which is preliminary data.</text>
</comment>
<dbReference type="SUPFAM" id="SSF144091">
    <property type="entry name" value="Rhomboid-like"/>
    <property type="match status" value="1"/>
</dbReference>
<feature type="domain" description="Peptidase S54 rhomboid" evidence="6">
    <location>
        <begin position="50"/>
        <end position="191"/>
    </location>
</feature>
<dbReference type="GO" id="GO:0016020">
    <property type="term" value="C:membrane"/>
    <property type="evidence" value="ECO:0007669"/>
    <property type="project" value="UniProtKB-SubCell"/>
</dbReference>
<dbReference type="InterPro" id="IPR022764">
    <property type="entry name" value="Peptidase_S54_rhomboid_dom"/>
</dbReference>